<evidence type="ECO:0000313" key="3">
    <source>
        <dbReference type="Proteomes" id="UP000674318"/>
    </source>
</evidence>
<evidence type="ECO:0000256" key="1">
    <source>
        <dbReference type="SAM" id="Phobius"/>
    </source>
</evidence>
<dbReference type="RefSeq" id="XP_067755354.1">
    <property type="nucleotide sequence ID" value="XM_067898910.1"/>
</dbReference>
<dbReference type="Proteomes" id="UP000674318">
    <property type="component" value="Unassembled WGS sequence"/>
</dbReference>
<evidence type="ECO:0000313" key="2">
    <source>
        <dbReference type="EMBL" id="KAG5498600.1"/>
    </source>
</evidence>
<proteinExistence type="predicted"/>
<keyword evidence="1" id="KW-0812">Transmembrane</keyword>
<feature type="transmembrane region" description="Helical" evidence="1">
    <location>
        <begin position="129"/>
        <end position="151"/>
    </location>
</feature>
<dbReference type="Pfam" id="PF07344">
    <property type="entry name" value="Amastin"/>
    <property type="match status" value="1"/>
</dbReference>
<dbReference type="PANTHER" id="PTHR33297:SF4">
    <property type="entry name" value="AMASTIN"/>
    <property type="match status" value="1"/>
</dbReference>
<feature type="transmembrane region" description="Helical" evidence="1">
    <location>
        <begin position="171"/>
        <end position="191"/>
    </location>
</feature>
<sequence>MGSRKAFYNQEYGKHVGAVIMFIASFVALLFTTVGTPLGMLMVRSPASVASIAVVGSNACFTLWGLHGDCNQPDYPGRITSPTIFNCRPMHVRFEVAEAFSVLSIFTVLFVCGASWYKICGSHIKRAIILLSIFSIACVLVPWAIVTSFYYTSFCGLKFLTREEARLGPGYALLITSFVVQIVSLILFIFLEPETIATTSDEDDRAPISDASSNAALK</sequence>
<name>A0A836I854_9TRYP</name>
<dbReference type="GeneID" id="94288987"/>
<dbReference type="KEGG" id="phet:94288987"/>
<dbReference type="EMBL" id="JAFJZO010000030">
    <property type="protein sequence ID" value="KAG5498600.1"/>
    <property type="molecule type" value="Genomic_DNA"/>
</dbReference>
<dbReference type="OrthoDB" id="269792at2759"/>
<dbReference type="AlphaFoldDB" id="A0A836I854"/>
<reference evidence="2 3" key="1">
    <citation type="submission" date="2021-02" db="EMBL/GenBank/DDBJ databases">
        <title>Porcisia hertigi Genome sequencing and assembly.</title>
        <authorList>
            <person name="Almutairi H."/>
            <person name="Gatherer D."/>
        </authorList>
    </citation>
    <scope>NUCLEOTIDE SEQUENCE [LARGE SCALE GENOMIC DNA]</scope>
    <source>
        <strain evidence="2 3">C119</strain>
    </source>
</reference>
<keyword evidence="1" id="KW-1133">Transmembrane helix</keyword>
<evidence type="ECO:0008006" key="4">
    <source>
        <dbReference type="Google" id="ProtNLM"/>
    </source>
</evidence>
<feature type="transmembrane region" description="Helical" evidence="1">
    <location>
        <begin position="99"/>
        <end position="117"/>
    </location>
</feature>
<dbReference type="InterPro" id="IPR009944">
    <property type="entry name" value="Amastin"/>
</dbReference>
<keyword evidence="1" id="KW-0472">Membrane</keyword>
<dbReference type="PANTHER" id="PTHR33297">
    <property type="entry name" value="AMASTIN-LIKE SURFACE PROTEIN-LIKE PROTEIN-RELATED"/>
    <property type="match status" value="1"/>
</dbReference>
<keyword evidence="3" id="KW-1185">Reference proteome</keyword>
<protein>
    <recommendedName>
        <fullName evidence="4">Amastin-like surface protein-like protein</fullName>
    </recommendedName>
</protein>
<feature type="transmembrane region" description="Helical" evidence="1">
    <location>
        <begin position="12"/>
        <end position="35"/>
    </location>
</feature>
<organism evidence="2 3">
    <name type="scientific">Porcisia hertigi</name>
    <dbReference type="NCBI Taxonomy" id="2761500"/>
    <lineage>
        <taxon>Eukaryota</taxon>
        <taxon>Discoba</taxon>
        <taxon>Euglenozoa</taxon>
        <taxon>Kinetoplastea</taxon>
        <taxon>Metakinetoplastina</taxon>
        <taxon>Trypanosomatida</taxon>
        <taxon>Trypanosomatidae</taxon>
        <taxon>Leishmaniinae</taxon>
        <taxon>Porcisia</taxon>
    </lineage>
</organism>
<gene>
    <name evidence="2" type="ORF">JKF63_02886</name>
</gene>
<accession>A0A836I854</accession>
<comment type="caution">
    <text evidence="2">The sequence shown here is derived from an EMBL/GenBank/DDBJ whole genome shotgun (WGS) entry which is preliminary data.</text>
</comment>